<comment type="caution">
    <text evidence="2">The sequence shown here is derived from an EMBL/GenBank/DDBJ whole genome shotgun (WGS) entry which is preliminary data.</text>
</comment>
<evidence type="ECO:0000313" key="3">
    <source>
        <dbReference type="Proteomes" id="UP001288944"/>
    </source>
</evidence>
<dbReference type="Proteomes" id="UP001288944">
    <property type="component" value="Unassembled WGS sequence"/>
</dbReference>
<accession>A0AAW9KLR2</accession>
<dbReference type="Gene3D" id="1.10.3210.10">
    <property type="entry name" value="Hypothetical protein af1432"/>
    <property type="match status" value="1"/>
</dbReference>
<protein>
    <submittedName>
        <fullName evidence="2">HD domain-containing protein</fullName>
    </submittedName>
</protein>
<dbReference type="InterPro" id="IPR037522">
    <property type="entry name" value="HD_GYP_dom"/>
</dbReference>
<reference evidence="2" key="1">
    <citation type="submission" date="2019-11" db="EMBL/GenBank/DDBJ databases">
        <title>Characterization of Clostridium perfringens isolates from swine manure treated agricultural soils.</title>
        <authorList>
            <person name="Wushke S.T."/>
        </authorList>
    </citation>
    <scope>NUCLEOTIDE SEQUENCE</scope>
    <source>
        <strain evidence="2">X62</strain>
    </source>
</reference>
<gene>
    <name evidence="2" type="ORF">GNF83_17965</name>
</gene>
<dbReference type="Pfam" id="PF13487">
    <property type="entry name" value="HD_5"/>
    <property type="match status" value="1"/>
</dbReference>
<feature type="domain" description="HD-GYP" evidence="1">
    <location>
        <begin position="38"/>
        <end position="174"/>
    </location>
</feature>
<feature type="non-terminal residue" evidence="2">
    <location>
        <position position="1"/>
    </location>
</feature>
<dbReference type="SUPFAM" id="SSF109604">
    <property type="entry name" value="HD-domain/PDEase-like"/>
    <property type="match status" value="1"/>
</dbReference>
<dbReference type="AlphaFoldDB" id="A0AAW9KLR2"/>
<name>A0AAW9KLR2_CLOPF</name>
<feature type="non-terminal residue" evidence="2">
    <location>
        <position position="174"/>
    </location>
</feature>
<dbReference type="CDD" id="cd00077">
    <property type="entry name" value="HDc"/>
    <property type="match status" value="1"/>
</dbReference>
<evidence type="ECO:0000313" key="2">
    <source>
        <dbReference type="EMBL" id="MDZ7543028.1"/>
    </source>
</evidence>
<evidence type="ECO:0000259" key="1">
    <source>
        <dbReference type="PROSITE" id="PS51832"/>
    </source>
</evidence>
<dbReference type="EMBL" id="WNUR01000735">
    <property type="protein sequence ID" value="MDZ7543028.1"/>
    <property type="molecule type" value="Genomic_DNA"/>
</dbReference>
<organism evidence="2 3">
    <name type="scientific">Clostridium perfringens</name>
    <dbReference type="NCBI Taxonomy" id="1502"/>
    <lineage>
        <taxon>Bacteria</taxon>
        <taxon>Bacillati</taxon>
        <taxon>Bacillota</taxon>
        <taxon>Clostridia</taxon>
        <taxon>Eubacteriales</taxon>
        <taxon>Clostridiaceae</taxon>
        <taxon>Clostridium</taxon>
    </lineage>
</organism>
<dbReference type="PANTHER" id="PTHR43155:SF2">
    <property type="entry name" value="CYCLIC DI-GMP PHOSPHODIESTERASE PA4108"/>
    <property type="match status" value="1"/>
</dbReference>
<dbReference type="InterPro" id="IPR003607">
    <property type="entry name" value="HD/PDEase_dom"/>
</dbReference>
<dbReference type="NCBIfam" id="TIGR00277">
    <property type="entry name" value="HDIG"/>
    <property type="match status" value="1"/>
</dbReference>
<proteinExistence type="predicted"/>
<dbReference type="InterPro" id="IPR006675">
    <property type="entry name" value="HDIG_dom"/>
</dbReference>
<sequence length="174" mass="20049">INVSISYGWKTKIEANEEMLAVFKKAEDYRYWRKLSESTSMRYKTIEVIIKTLYEKNEREEKHSIRVGELCALIASTLNLSDANIRELRTAGLMHDIGKIAIDGKILNKPSSLSDSEWLEIKRHPEIGYRILSSLNEYAPIAEYALAHHERWDGKGYPKGLKGEEIPWQARVIA</sequence>
<dbReference type="PROSITE" id="PS51832">
    <property type="entry name" value="HD_GYP"/>
    <property type="match status" value="1"/>
</dbReference>
<dbReference type="PANTHER" id="PTHR43155">
    <property type="entry name" value="CYCLIC DI-GMP PHOSPHODIESTERASE PA4108-RELATED"/>
    <property type="match status" value="1"/>
</dbReference>